<dbReference type="Pfam" id="PF01554">
    <property type="entry name" value="MatE"/>
    <property type="match status" value="2"/>
</dbReference>
<feature type="transmembrane region" description="Helical" evidence="10">
    <location>
        <begin position="135"/>
        <end position="157"/>
    </location>
</feature>
<evidence type="ECO:0000313" key="12">
    <source>
        <dbReference type="Proteomes" id="UP001595617"/>
    </source>
</evidence>
<name>A0ABV7ZWG1_9GAMM</name>
<dbReference type="RefSeq" id="WP_380694787.1">
    <property type="nucleotide sequence ID" value="NZ_JBHRYR010000002.1"/>
</dbReference>
<keyword evidence="12" id="KW-1185">Reference proteome</keyword>
<dbReference type="InterPro" id="IPR048279">
    <property type="entry name" value="MdtK-like"/>
</dbReference>
<feature type="transmembrane region" description="Helical" evidence="10">
    <location>
        <begin position="416"/>
        <end position="439"/>
    </location>
</feature>
<dbReference type="PIRSF" id="PIRSF006603">
    <property type="entry name" value="DinF"/>
    <property type="match status" value="1"/>
</dbReference>
<feature type="transmembrane region" description="Helical" evidence="10">
    <location>
        <begin position="236"/>
        <end position="263"/>
    </location>
</feature>
<evidence type="ECO:0000313" key="11">
    <source>
        <dbReference type="EMBL" id="MFC3852549.1"/>
    </source>
</evidence>
<comment type="caution">
    <text evidence="11">The sequence shown here is derived from an EMBL/GenBank/DDBJ whole genome shotgun (WGS) entry which is preliminary data.</text>
</comment>
<evidence type="ECO:0000256" key="3">
    <source>
        <dbReference type="ARBA" id="ARBA00022106"/>
    </source>
</evidence>
<evidence type="ECO:0000256" key="7">
    <source>
        <dbReference type="ARBA" id="ARBA00022989"/>
    </source>
</evidence>
<dbReference type="InterPro" id="IPR002528">
    <property type="entry name" value="MATE_fam"/>
</dbReference>
<feature type="transmembrane region" description="Helical" evidence="10">
    <location>
        <begin position="20"/>
        <end position="45"/>
    </location>
</feature>
<proteinExistence type="inferred from homology"/>
<dbReference type="InterPro" id="IPR051327">
    <property type="entry name" value="MATE_MepA_subfamily"/>
</dbReference>
<reference evidence="12" key="1">
    <citation type="journal article" date="2019" name="Int. J. Syst. Evol. Microbiol.">
        <title>The Global Catalogue of Microorganisms (GCM) 10K type strain sequencing project: providing services to taxonomists for standard genome sequencing and annotation.</title>
        <authorList>
            <consortium name="The Broad Institute Genomics Platform"/>
            <consortium name="The Broad Institute Genome Sequencing Center for Infectious Disease"/>
            <person name="Wu L."/>
            <person name="Ma J."/>
        </authorList>
    </citation>
    <scope>NUCLEOTIDE SEQUENCE [LARGE SCALE GENOMIC DNA]</scope>
    <source>
        <strain evidence="12">IBRC 10765</strain>
    </source>
</reference>
<evidence type="ECO:0000256" key="8">
    <source>
        <dbReference type="ARBA" id="ARBA00023136"/>
    </source>
</evidence>
<keyword evidence="4" id="KW-0813">Transport</keyword>
<feature type="transmembrane region" description="Helical" evidence="10">
    <location>
        <begin position="310"/>
        <end position="334"/>
    </location>
</feature>
<keyword evidence="8 10" id="KW-0472">Membrane</keyword>
<accession>A0ABV7ZWG1</accession>
<organism evidence="11 12">
    <name type="scientific">Saccharospirillum mangrovi</name>
    <dbReference type="NCBI Taxonomy" id="2161747"/>
    <lineage>
        <taxon>Bacteria</taxon>
        <taxon>Pseudomonadati</taxon>
        <taxon>Pseudomonadota</taxon>
        <taxon>Gammaproteobacteria</taxon>
        <taxon>Oceanospirillales</taxon>
        <taxon>Saccharospirillaceae</taxon>
        <taxon>Saccharospirillum</taxon>
    </lineage>
</organism>
<sequence length="455" mass="50024">MERTNHALTSAVLPTFYRLWFPSMIGLLALSTASIVDGLFIGNFVGARALAAVNLIIPFFGILFGTTFMLAMGGSVRAGKYIGEANYDGAAGIFSKTLLAVGMLAFVVTTLGILFETALLKALGGTDEILPLMQTYFRITLGFIWAQLLMVTMYFFVRVDGYPGLAAIALVIGSGINIGLDYLFIAHFEWGIAGAAWATGLSQALPLLVMCRYFFYKQRHLRFGLQRGRWKELFSSAFNGLSEFVNEISGSVIALILNWLFVLRFGVEGVAAITVLNYLLVIGMMMVFSIGDAGGVFVSQNYGARQLARIRQFLATSALNALAIAAVFIGLLLWQTETLVSAFLNADEVEVIALTTELIGWVWPVFVVNGLTMIVTSYLTALHQPVPSAIIALSRGLILPASLLLTFYFMFPQWPFIVALPIAEWLTFGLALVFLWRFFPREGLFERLDPKAESR</sequence>
<evidence type="ECO:0000256" key="5">
    <source>
        <dbReference type="ARBA" id="ARBA00022475"/>
    </source>
</evidence>
<feature type="transmembrane region" description="Helical" evidence="10">
    <location>
        <begin position="191"/>
        <end position="215"/>
    </location>
</feature>
<dbReference type="CDD" id="cd13143">
    <property type="entry name" value="MATE_MepA_like"/>
    <property type="match status" value="1"/>
</dbReference>
<feature type="transmembrane region" description="Helical" evidence="10">
    <location>
        <begin position="361"/>
        <end position="382"/>
    </location>
</feature>
<keyword evidence="6 10" id="KW-0812">Transmembrane</keyword>
<comment type="subcellular location">
    <subcellularLocation>
        <location evidence="1">Cell inner membrane</location>
        <topology evidence="1">Multi-pass membrane protein</topology>
    </subcellularLocation>
</comment>
<evidence type="ECO:0000256" key="1">
    <source>
        <dbReference type="ARBA" id="ARBA00004429"/>
    </source>
</evidence>
<feature type="transmembrane region" description="Helical" evidence="10">
    <location>
        <begin position="93"/>
        <end position="115"/>
    </location>
</feature>
<dbReference type="InterPro" id="IPR045070">
    <property type="entry name" value="MATE_MepA-like"/>
</dbReference>
<dbReference type="PANTHER" id="PTHR43823">
    <property type="entry name" value="SPORULATION PROTEIN YKVU"/>
    <property type="match status" value="1"/>
</dbReference>
<evidence type="ECO:0000256" key="6">
    <source>
        <dbReference type="ARBA" id="ARBA00022692"/>
    </source>
</evidence>
<gene>
    <name evidence="11" type="ORF">ACFOOG_06860</name>
</gene>
<feature type="transmembrane region" description="Helical" evidence="10">
    <location>
        <begin position="51"/>
        <end position="72"/>
    </location>
</feature>
<evidence type="ECO:0000256" key="4">
    <source>
        <dbReference type="ARBA" id="ARBA00022448"/>
    </source>
</evidence>
<feature type="transmembrane region" description="Helical" evidence="10">
    <location>
        <begin position="275"/>
        <end position="298"/>
    </location>
</feature>
<dbReference type="EMBL" id="JBHRYR010000002">
    <property type="protein sequence ID" value="MFC3852549.1"/>
    <property type="molecule type" value="Genomic_DNA"/>
</dbReference>
<protein>
    <recommendedName>
        <fullName evidence="3">Multidrug export protein MepA</fullName>
    </recommendedName>
</protein>
<feature type="transmembrane region" description="Helical" evidence="10">
    <location>
        <begin position="389"/>
        <end position="410"/>
    </location>
</feature>
<keyword evidence="9" id="KW-0046">Antibiotic resistance</keyword>
<evidence type="ECO:0000256" key="9">
    <source>
        <dbReference type="ARBA" id="ARBA00023251"/>
    </source>
</evidence>
<evidence type="ECO:0000256" key="2">
    <source>
        <dbReference type="ARBA" id="ARBA00008417"/>
    </source>
</evidence>
<dbReference type="Proteomes" id="UP001595617">
    <property type="component" value="Unassembled WGS sequence"/>
</dbReference>
<evidence type="ECO:0000256" key="10">
    <source>
        <dbReference type="SAM" id="Phobius"/>
    </source>
</evidence>
<dbReference type="PANTHER" id="PTHR43823:SF3">
    <property type="entry name" value="MULTIDRUG EXPORT PROTEIN MEPA"/>
    <property type="match status" value="1"/>
</dbReference>
<keyword evidence="5" id="KW-1003">Cell membrane</keyword>
<keyword evidence="7 10" id="KW-1133">Transmembrane helix</keyword>
<comment type="similarity">
    <text evidence="2">Belongs to the multi antimicrobial extrusion (MATE) (TC 2.A.66.1) family. MepA subfamily.</text>
</comment>
<feature type="transmembrane region" description="Helical" evidence="10">
    <location>
        <begin position="164"/>
        <end position="185"/>
    </location>
</feature>